<dbReference type="InterPro" id="IPR022385">
    <property type="entry name" value="Rhs_assc_core"/>
</dbReference>
<evidence type="ECO:0008006" key="3">
    <source>
        <dbReference type="Google" id="ProtNLM"/>
    </source>
</evidence>
<keyword evidence="2" id="KW-1185">Reference proteome</keyword>
<gene>
    <name evidence="1" type="ordered locus">PB2503_11424</name>
</gene>
<dbReference type="OrthoDB" id="6057489at2"/>
<dbReference type="KEGG" id="pbr:PB2503_11424"/>
<organism evidence="1 2">
    <name type="scientific">Parvularcula bermudensis (strain ATCC BAA-594 / HTCC2503 / KCTC 12087)</name>
    <dbReference type="NCBI Taxonomy" id="314260"/>
    <lineage>
        <taxon>Bacteria</taxon>
        <taxon>Pseudomonadati</taxon>
        <taxon>Pseudomonadota</taxon>
        <taxon>Alphaproteobacteria</taxon>
        <taxon>Parvularculales</taxon>
        <taxon>Parvularculaceae</taxon>
        <taxon>Parvularcula</taxon>
    </lineage>
</organism>
<dbReference type="NCBIfam" id="TIGR03696">
    <property type="entry name" value="Rhs_assc_core"/>
    <property type="match status" value="1"/>
</dbReference>
<dbReference type="AlphaFoldDB" id="E0TCH4"/>
<reference evidence="2" key="1">
    <citation type="submission" date="2010-08" db="EMBL/GenBank/DDBJ databases">
        <title>Genome sequence of Parvularcula bermudensis HTCC2503.</title>
        <authorList>
            <person name="Kang D.-M."/>
            <person name="Oh H.-M."/>
            <person name="Cho J.-C."/>
        </authorList>
    </citation>
    <scope>NUCLEOTIDE SEQUENCE [LARGE SCALE GENOMIC DNA]</scope>
    <source>
        <strain evidence="2">ATCC BAA-594 / HTCC2503 / KCTC 12087</strain>
    </source>
</reference>
<reference evidence="1 2" key="2">
    <citation type="journal article" date="2011" name="J. Bacteriol.">
        <title>Complete genome sequence of strain HTCC2503T of Parvularcula bermudensis, the type species of the order "Parvularculales" in the class Alphaproteobacteria.</title>
        <authorList>
            <person name="Oh H.M."/>
            <person name="Kang I."/>
            <person name="Vergin K.L."/>
            <person name="Kang D."/>
            <person name="Rhee K.H."/>
            <person name="Giovannoni S.J."/>
            <person name="Cho J.C."/>
        </authorList>
    </citation>
    <scope>NUCLEOTIDE SEQUENCE [LARGE SCALE GENOMIC DNA]</scope>
    <source>
        <strain evidence="2">ATCC BAA-594 / HTCC2503 / KCTC 12087</strain>
    </source>
</reference>
<evidence type="ECO:0000313" key="2">
    <source>
        <dbReference type="Proteomes" id="UP000001302"/>
    </source>
</evidence>
<proteinExistence type="predicted"/>
<dbReference type="Proteomes" id="UP000001302">
    <property type="component" value="Chromosome"/>
</dbReference>
<dbReference type="HOGENOM" id="CLU_1853274_0_0_5"/>
<accession>E0TCH4</accession>
<evidence type="ECO:0000313" key="1">
    <source>
        <dbReference type="EMBL" id="ADM10330.1"/>
    </source>
</evidence>
<name>E0TCH4_PARBH</name>
<protein>
    <recommendedName>
        <fullName evidence="3">RHS repeat-associated core domain-containing protein</fullName>
    </recommendedName>
</protein>
<dbReference type="EMBL" id="CP002156">
    <property type="protein sequence ID" value="ADM10330.1"/>
    <property type="molecule type" value="Genomic_DNA"/>
</dbReference>
<sequence length="138" mass="14869">MGRFLSTDPVGFSPARPDMVNRYAYAANDPVNMLDPTGMCSESSSSSEKFCYLEDTIKSFLEPIVETAMNFAGVDVTPEFYPLGDRVGGWVLPVWAVDATAISTEAQAVMAVAGAGMRHRPPGIGSRWPNEAARCCGR</sequence>
<dbReference type="Gene3D" id="2.180.10.10">
    <property type="entry name" value="RHS repeat-associated core"/>
    <property type="match status" value="1"/>
</dbReference>